<gene>
    <name evidence="1" type="ORF">AKO1_006432</name>
</gene>
<dbReference type="AlphaFoldDB" id="A0AAW2YIA2"/>
<dbReference type="GO" id="GO:0031146">
    <property type="term" value="P:SCF-dependent proteasomal ubiquitin-dependent protein catabolic process"/>
    <property type="evidence" value="ECO:0007669"/>
    <property type="project" value="TreeGrafter"/>
</dbReference>
<dbReference type="Gene3D" id="3.80.10.10">
    <property type="entry name" value="Ribonuclease Inhibitor"/>
    <property type="match status" value="1"/>
</dbReference>
<name>A0AAW2YIA2_9EUKA</name>
<evidence type="ECO:0000313" key="2">
    <source>
        <dbReference type="Proteomes" id="UP001431209"/>
    </source>
</evidence>
<dbReference type="EMBL" id="JAOPGA020000125">
    <property type="protein sequence ID" value="KAL0476982.1"/>
    <property type="molecule type" value="Genomic_DNA"/>
</dbReference>
<reference evidence="1 2" key="1">
    <citation type="submission" date="2024-03" db="EMBL/GenBank/DDBJ databases">
        <title>The Acrasis kona genome and developmental transcriptomes reveal deep origins of eukaryotic multicellular pathways.</title>
        <authorList>
            <person name="Sheikh S."/>
            <person name="Fu C.-J."/>
            <person name="Brown M.W."/>
            <person name="Baldauf S.L."/>
        </authorList>
    </citation>
    <scope>NUCLEOTIDE SEQUENCE [LARGE SCALE GENOMIC DNA]</scope>
    <source>
        <strain evidence="1 2">ATCC MYA-3509</strain>
    </source>
</reference>
<sequence>MSFFENNKKKLRLKLICTRWCYAVDEGVSTLVFSQHQSHLWRSIEDGYHCAGFNVIRQFSNLHTLKIDSVQHHFSNEKFSILFDMIPNTLTHLTISSCDDVLHLNLCTKNIRSLSLLSFHQLESVTFTGDCCRLRNLNFSVRSNQSCRRLRKVSFSDACIIHQDGLDTIDLSFTSMRNQSIHDMLQQINQKTKKVVKHLLLISSSLTRTDMIASYCSEHLCELDLGASRINDDGLARITQSGIMRNLKVLKLRNASVISNVKLSGRRLPRLEFLNLSFCSHLNNVVLEDFSLLESVDMDRCNVSSVVISNCVKLHIVILTATLINDNVLSAICRDLPSLISLNLNRCINLVNPRIVHDTLTSLSMCRCLGVSEEPVVICPNLNVLYLTGTPFVTFETILKIIKTDGDCDVVF</sequence>
<proteinExistence type="predicted"/>
<dbReference type="Proteomes" id="UP001431209">
    <property type="component" value="Unassembled WGS sequence"/>
</dbReference>
<dbReference type="PANTHER" id="PTHR13318">
    <property type="entry name" value="PARTNER OF PAIRED, ISOFORM B-RELATED"/>
    <property type="match status" value="1"/>
</dbReference>
<comment type="caution">
    <text evidence="1">The sequence shown here is derived from an EMBL/GenBank/DDBJ whole genome shotgun (WGS) entry which is preliminary data.</text>
</comment>
<dbReference type="InterPro" id="IPR032675">
    <property type="entry name" value="LRR_dom_sf"/>
</dbReference>
<keyword evidence="2" id="KW-1185">Reference proteome</keyword>
<protein>
    <submittedName>
        <fullName evidence="1">FBXL2</fullName>
    </submittedName>
</protein>
<dbReference type="GO" id="GO:0019005">
    <property type="term" value="C:SCF ubiquitin ligase complex"/>
    <property type="evidence" value="ECO:0007669"/>
    <property type="project" value="TreeGrafter"/>
</dbReference>
<dbReference type="SUPFAM" id="SSF52047">
    <property type="entry name" value="RNI-like"/>
    <property type="match status" value="1"/>
</dbReference>
<organism evidence="1 2">
    <name type="scientific">Acrasis kona</name>
    <dbReference type="NCBI Taxonomy" id="1008807"/>
    <lineage>
        <taxon>Eukaryota</taxon>
        <taxon>Discoba</taxon>
        <taxon>Heterolobosea</taxon>
        <taxon>Tetramitia</taxon>
        <taxon>Eutetramitia</taxon>
        <taxon>Acrasidae</taxon>
        <taxon>Acrasis</taxon>
    </lineage>
</organism>
<evidence type="ECO:0000313" key="1">
    <source>
        <dbReference type="EMBL" id="KAL0476982.1"/>
    </source>
</evidence>
<accession>A0AAW2YIA2</accession>